<dbReference type="AlphaFoldDB" id="S8FK93"/>
<dbReference type="EMBL" id="KE504162">
    <property type="protein sequence ID" value="EPS98729.1"/>
    <property type="molecule type" value="Genomic_DNA"/>
</dbReference>
<dbReference type="InParanoid" id="S8FK93"/>
<accession>S8FK93</accession>
<dbReference type="InterPro" id="IPR004345">
    <property type="entry name" value="TB2_DP1_HVA22"/>
</dbReference>
<dbReference type="STRING" id="743788.S8FK93"/>
<dbReference type="HOGENOM" id="CLU_107208_0_0_1"/>
<name>S8FK93_FOMSC</name>
<dbReference type="OrthoDB" id="434647at2759"/>
<evidence type="ECO:0008006" key="3">
    <source>
        <dbReference type="Google" id="ProtNLM"/>
    </source>
</evidence>
<reference evidence="1 2" key="1">
    <citation type="journal article" date="2012" name="Science">
        <title>The Paleozoic origin of enzymatic lignin decomposition reconstructed from 31 fungal genomes.</title>
        <authorList>
            <person name="Floudas D."/>
            <person name="Binder M."/>
            <person name="Riley R."/>
            <person name="Barry K."/>
            <person name="Blanchette R.A."/>
            <person name="Henrissat B."/>
            <person name="Martinez A.T."/>
            <person name="Otillar R."/>
            <person name="Spatafora J.W."/>
            <person name="Yadav J.S."/>
            <person name="Aerts A."/>
            <person name="Benoit I."/>
            <person name="Boyd A."/>
            <person name="Carlson A."/>
            <person name="Copeland A."/>
            <person name="Coutinho P.M."/>
            <person name="de Vries R.P."/>
            <person name="Ferreira P."/>
            <person name="Findley K."/>
            <person name="Foster B."/>
            <person name="Gaskell J."/>
            <person name="Glotzer D."/>
            <person name="Gorecki P."/>
            <person name="Heitman J."/>
            <person name="Hesse C."/>
            <person name="Hori C."/>
            <person name="Igarashi K."/>
            <person name="Jurgens J.A."/>
            <person name="Kallen N."/>
            <person name="Kersten P."/>
            <person name="Kohler A."/>
            <person name="Kuees U."/>
            <person name="Kumar T.K.A."/>
            <person name="Kuo A."/>
            <person name="LaButti K."/>
            <person name="Larrondo L.F."/>
            <person name="Lindquist E."/>
            <person name="Ling A."/>
            <person name="Lombard V."/>
            <person name="Lucas S."/>
            <person name="Lundell T."/>
            <person name="Martin R."/>
            <person name="McLaughlin D.J."/>
            <person name="Morgenstern I."/>
            <person name="Morin E."/>
            <person name="Murat C."/>
            <person name="Nagy L.G."/>
            <person name="Nolan M."/>
            <person name="Ohm R.A."/>
            <person name="Patyshakuliyeva A."/>
            <person name="Rokas A."/>
            <person name="Ruiz-Duenas F.J."/>
            <person name="Sabat G."/>
            <person name="Salamov A."/>
            <person name="Samejima M."/>
            <person name="Schmutz J."/>
            <person name="Slot J.C."/>
            <person name="St John F."/>
            <person name="Stenlid J."/>
            <person name="Sun H."/>
            <person name="Sun S."/>
            <person name="Syed K."/>
            <person name="Tsang A."/>
            <person name="Wiebenga A."/>
            <person name="Young D."/>
            <person name="Pisabarro A."/>
            <person name="Eastwood D.C."/>
            <person name="Martin F."/>
            <person name="Cullen D."/>
            <person name="Grigoriev I.V."/>
            <person name="Hibbett D.S."/>
        </authorList>
    </citation>
    <scope>NUCLEOTIDE SEQUENCE</scope>
    <source>
        <strain evidence="2">FP-58527</strain>
    </source>
</reference>
<organism evidence="1 2">
    <name type="scientific">Fomitopsis schrenkii</name>
    <name type="common">Brown rot fungus</name>
    <dbReference type="NCBI Taxonomy" id="2126942"/>
    <lineage>
        <taxon>Eukaryota</taxon>
        <taxon>Fungi</taxon>
        <taxon>Dikarya</taxon>
        <taxon>Basidiomycota</taxon>
        <taxon>Agaricomycotina</taxon>
        <taxon>Agaricomycetes</taxon>
        <taxon>Polyporales</taxon>
        <taxon>Fomitopsis</taxon>
    </lineage>
</organism>
<dbReference type="Proteomes" id="UP000015241">
    <property type="component" value="Unassembled WGS sequence"/>
</dbReference>
<protein>
    <recommendedName>
        <fullName evidence="3">Protein YOP1</fullName>
    </recommendedName>
</protein>
<dbReference type="eggNOG" id="ENOG502S8HC">
    <property type="taxonomic scope" value="Eukaryota"/>
</dbReference>
<gene>
    <name evidence="1" type="ORF">FOMPIDRAFT_35436</name>
</gene>
<feature type="non-terminal residue" evidence="1">
    <location>
        <position position="149"/>
    </location>
</feature>
<dbReference type="Pfam" id="PF03134">
    <property type="entry name" value="TB2_DP1_HVA22"/>
    <property type="match status" value="1"/>
</dbReference>
<evidence type="ECO:0000313" key="2">
    <source>
        <dbReference type="Proteomes" id="UP000015241"/>
    </source>
</evidence>
<evidence type="ECO:0000313" key="1">
    <source>
        <dbReference type="EMBL" id="EPS98729.1"/>
    </source>
</evidence>
<sequence>MPLIVPILRLAYVLSNVFETFKTLRPAPPSSRNNGQPSLRALSQRKRAMKGCMAVWLCWCCLTVYERTVDGIIRVFIPFYDEIKSLIILFFLMSRAKGAEPIFLHVLRPMIKPYTYTLDMLLDGGSMFGDFIFLAASIPVRRVRDQWDS</sequence>
<keyword evidence="2" id="KW-1185">Reference proteome</keyword>
<proteinExistence type="predicted"/>